<feature type="domain" description="Enolpyruvate transferase" evidence="13">
    <location>
        <begin position="7"/>
        <end position="404"/>
    </location>
</feature>
<dbReference type="InterPro" id="IPR050068">
    <property type="entry name" value="MurA_subfamily"/>
</dbReference>
<comment type="pathway">
    <text evidence="2 12">Cell wall biogenesis; peptidoglycan biosynthesis.</text>
</comment>
<evidence type="ECO:0000313" key="14">
    <source>
        <dbReference type="EMBL" id="MBB6636310.1"/>
    </source>
</evidence>
<dbReference type="InterPro" id="IPR001986">
    <property type="entry name" value="Enolpyruvate_Tfrase_dom"/>
</dbReference>
<accession>A0A841T2M1</accession>
<dbReference type="EC" id="2.5.1.7" evidence="12"/>
<comment type="similarity">
    <text evidence="10 12">Belongs to the EPSP synthase family. MurA subfamily.</text>
</comment>
<feature type="binding site" evidence="12">
    <location>
        <begin position="22"/>
        <end position="23"/>
    </location>
    <ligand>
        <name>phosphoenolpyruvate</name>
        <dbReference type="ChEBI" id="CHEBI:58702"/>
    </ligand>
</feature>
<keyword evidence="9 12" id="KW-0961">Cell wall biogenesis/degradation</keyword>
<dbReference type="HAMAP" id="MF_00111">
    <property type="entry name" value="MurA"/>
    <property type="match status" value="1"/>
</dbReference>
<organism evidence="14 15">
    <name type="scientific">Cohnella thailandensis</name>
    <dbReference type="NCBI Taxonomy" id="557557"/>
    <lineage>
        <taxon>Bacteria</taxon>
        <taxon>Bacillati</taxon>
        <taxon>Bacillota</taxon>
        <taxon>Bacilli</taxon>
        <taxon>Bacillales</taxon>
        <taxon>Paenibacillaceae</taxon>
        <taxon>Cohnella</taxon>
    </lineage>
</organism>
<keyword evidence="3 12" id="KW-0963">Cytoplasm</keyword>
<evidence type="ECO:0000256" key="5">
    <source>
        <dbReference type="ARBA" id="ARBA00022679"/>
    </source>
</evidence>
<dbReference type="GO" id="GO:0051301">
    <property type="term" value="P:cell division"/>
    <property type="evidence" value="ECO:0007669"/>
    <property type="project" value="UniProtKB-KW"/>
</dbReference>
<keyword evidence="8 12" id="KW-0131">Cell cycle</keyword>
<evidence type="ECO:0000313" key="15">
    <source>
        <dbReference type="Proteomes" id="UP000535838"/>
    </source>
</evidence>
<evidence type="ECO:0000256" key="4">
    <source>
        <dbReference type="ARBA" id="ARBA00022618"/>
    </source>
</evidence>
<dbReference type="Proteomes" id="UP000535838">
    <property type="component" value="Unassembled WGS sequence"/>
</dbReference>
<dbReference type="CDD" id="cd01555">
    <property type="entry name" value="UdpNAET"/>
    <property type="match status" value="1"/>
</dbReference>
<dbReference type="FunFam" id="3.65.10.10:FF:000001">
    <property type="entry name" value="UDP-N-acetylglucosamine 1-carboxyvinyltransferase"/>
    <property type="match status" value="1"/>
</dbReference>
<comment type="catalytic activity">
    <reaction evidence="11 12">
        <text>phosphoenolpyruvate + UDP-N-acetyl-alpha-D-glucosamine = UDP-N-acetyl-3-O-(1-carboxyvinyl)-alpha-D-glucosamine + phosphate</text>
        <dbReference type="Rhea" id="RHEA:18681"/>
        <dbReference type="ChEBI" id="CHEBI:43474"/>
        <dbReference type="ChEBI" id="CHEBI:57705"/>
        <dbReference type="ChEBI" id="CHEBI:58702"/>
        <dbReference type="ChEBI" id="CHEBI:68483"/>
        <dbReference type="EC" id="2.5.1.7"/>
    </reaction>
</comment>
<dbReference type="Pfam" id="PF00275">
    <property type="entry name" value="EPSP_synthase"/>
    <property type="match status" value="1"/>
</dbReference>
<protein>
    <recommendedName>
        <fullName evidence="12">UDP-N-acetylglucosamine 1-carboxyvinyltransferase</fullName>
        <ecNumber evidence="12">2.5.1.7</ecNumber>
    </recommendedName>
    <alternativeName>
        <fullName evidence="12">Enoylpyruvate transferase</fullName>
    </alternativeName>
    <alternativeName>
        <fullName evidence="12">UDP-N-acetylglucosamine enolpyruvyl transferase</fullName>
        <shortName evidence="12">EPT</shortName>
    </alternativeName>
</protein>
<dbReference type="GO" id="GO:0009252">
    <property type="term" value="P:peptidoglycan biosynthetic process"/>
    <property type="evidence" value="ECO:0007669"/>
    <property type="project" value="UniProtKB-UniRule"/>
</dbReference>
<keyword evidence="6 12" id="KW-0133">Cell shape</keyword>
<dbReference type="GO" id="GO:0071555">
    <property type="term" value="P:cell wall organization"/>
    <property type="evidence" value="ECO:0007669"/>
    <property type="project" value="UniProtKB-KW"/>
</dbReference>
<keyword evidence="4 12" id="KW-0132">Cell division</keyword>
<feature type="active site" description="Proton donor" evidence="12">
    <location>
        <position position="116"/>
    </location>
</feature>
<dbReference type="Gene3D" id="3.65.10.10">
    <property type="entry name" value="Enolpyruvate transferase domain"/>
    <property type="match status" value="2"/>
</dbReference>
<dbReference type="GO" id="GO:0019277">
    <property type="term" value="P:UDP-N-acetylgalactosamine biosynthetic process"/>
    <property type="evidence" value="ECO:0007669"/>
    <property type="project" value="InterPro"/>
</dbReference>
<dbReference type="PANTHER" id="PTHR43783:SF1">
    <property type="entry name" value="UDP-N-ACETYLGLUCOSAMINE 1-CARBOXYVINYLTRANSFERASE"/>
    <property type="match status" value="1"/>
</dbReference>
<evidence type="ECO:0000256" key="7">
    <source>
        <dbReference type="ARBA" id="ARBA00022984"/>
    </source>
</evidence>
<dbReference type="GO" id="GO:0008760">
    <property type="term" value="F:UDP-N-acetylglucosamine 1-carboxyvinyltransferase activity"/>
    <property type="evidence" value="ECO:0007669"/>
    <property type="project" value="UniProtKB-UniRule"/>
</dbReference>
<name>A0A841T2M1_9BACL</name>
<feature type="modified residue" description="2-(S-cysteinyl)pyruvic acid O-phosphothioketal" evidence="12">
    <location>
        <position position="116"/>
    </location>
</feature>
<keyword evidence="12" id="KW-0670">Pyruvate</keyword>
<evidence type="ECO:0000256" key="6">
    <source>
        <dbReference type="ARBA" id="ARBA00022960"/>
    </source>
</evidence>
<dbReference type="GO" id="GO:0008360">
    <property type="term" value="P:regulation of cell shape"/>
    <property type="evidence" value="ECO:0007669"/>
    <property type="project" value="UniProtKB-KW"/>
</dbReference>
<evidence type="ECO:0000256" key="10">
    <source>
        <dbReference type="ARBA" id="ARBA00038367"/>
    </source>
</evidence>
<evidence type="ECO:0000259" key="13">
    <source>
        <dbReference type="Pfam" id="PF00275"/>
    </source>
</evidence>
<comment type="subcellular location">
    <subcellularLocation>
        <location evidence="1 12">Cytoplasm</location>
    </subcellularLocation>
</comment>
<evidence type="ECO:0000256" key="11">
    <source>
        <dbReference type="ARBA" id="ARBA00047527"/>
    </source>
</evidence>
<comment type="caution">
    <text evidence="14">The sequence shown here is derived from an EMBL/GenBank/DDBJ whole genome shotgun (WGS) entry which is preliminary data.</text>
</comment>
<reference evidence="14 15" key="1">
    <citation type="submission" date="2020-08" db="EMBL/GenBank/DDBJ databases">
        <title>Cohnella phylogeny.</title>
        <authorList>
            <person name="Dunlap C."/>
        </authorList>
    </citation>
    <scope>NUCLEOTIDE SEQUENCE [LARGE SCALE GENOMIC DNA]</scope>
    <source>
        <strain evidence="14 15">DSM 25241</strain>
    </source>
</reference>
<gene>
    <name evidence="12 14" type="primary">murA</name>
    <name evidence="14" type="ORF">H7B67_19475</name>
</gene>
<dbReference type="InterPro" id="IPR005750">
    <property type="entry name" value="UDP_GlcNAc_COvinyl_MurA"/>
</dbReference>
<keyword evidence="5 12" id="KW-0808">Transferase</keyword>
<feature type="binding site" evidence="12">
    <location>
        <position position="92"/>
    </location>
    <ligand>
        <name>UDP-N-acetyl-alpha-D-glucosamine</name>
        <dbReference type="ChEBI" id="CHEBI:57705"/>
    </ligand>
</feature>
<dbReference type="EMBL" id="JACJVQ010000017">
    <property type="protein sequence ID" value="MBB6636310.1"/>
    <property type="molecule type" value="Genomic_DNA"/>
</dbReference>
<comment type="caution">
    <text evidence="12">Lacks conserved residue(s) required for the propagation of feature annotation.</text>
</comment>
<keyword evidence="15" id="KW-1185">Reference proteome</keyword>
<dbReference type="InterPro" id="IPR036968">
    <property type="entry name" value="Enolpyruvate_Tfrase_sf"/>
</dbReference>
<dbReference type="PANTHER" id="PTHR43783">
    <property type="entry name" value="UDP-N-ACETYLGLUCOSAMINE 1-CARBOXYVINYLTRANSFERASE"/>
    <property type="match status" value="1"/>
</dbReference>
<evidence type="ECO:0000256" key="3">
    <source>
        <dbReference type="ARBA" id="ARBA00022490"/>
    </source>
</evidence>
<dbReference type="RefSeq" id="WP_185121523.1">
    <property type="nucleotide sequence ID" value="NZ_JACJVQ010000017.1"/>
</dbReference>
<sequence length="427" mass="45867">MDKLVIEGGNPLSGTIRIHGAKNAALPILAASMLAEGTVTIRNVPRLLDIEVMLNILQDLGCRTEQIDNVVTVDSNAAFSSHVPENLMRQMRSSVFLMGPLLARFGEVEVYQPGGCAIGERKIDLHLRGLQALGAVIQETGSRIVCKADRLTGAEIILDFPSVGATENIMLAAVLASGRTTIVGAAREPEIQDLERFLNAMGGKVSGAGTDTIIIEGVRSLNGCDFEVIPDRIVTGTVMVAAAVTRGDVTLEGTRPGHLTSLIHVMRRAGVHIDVENDIMRVISRSRPKSVDRVVTSPYPAFPTDLQAQLMVLLAISEGVSMVKETVFEGRFKHVDELGRMGADIRLDLNTAFIRGVPQLYGTAVEASDLRAGAALVIAGLAANGRTVVEQVHHIDRGYDRIEKMFGSLGGDIVRQPFERVPTGSLR</sequence>
<dbReference type="UniPathway" id="UPA00219"/>
<keyword evidence="7 12" id="KW-0573">Peptidoglycan synthesis</keyword>
<comment type="function">
    <text evidence="12">Cell wall formation. Adds enolpyruvyl to UDP-N-acetylglucosamine.</text>
</comment>
<evidence type="ECO:0000256" key="1">
    <source>
        <dbReference type="ARBA" id="ARBA00004496"/>
    </source>
</evidence>
<evidence type="ECO:0000256" key="9">
    <source>
        <dbReference type="ARBA" id="ARBA00023316"/>
    </source>
</evidence>
<dbReference type="AlphaFoldDB" id="A0A841T2M1"/>
<dbReference type="NCBIfam" id="NF006873">
    <property type="entry name" value="PRK09369.1"/>
    <property type="match status" value="1"/>
</dbReference>
<dbReference type="InterPro" id="IPR013792">
    <property type="entry name" value="RNA3'P_cycl/enolpyr_Trfase_a/b"/>
</dbReference>
<dbReference type="SUPFAM" id="SSF55205">
    <property type="entry name" value="EPT/RTPC-like"/>
    <property type="match status" value="1"/>
</dbReference>
<dbReference type="NCBIfam" id="TIGR01072">
    <property type="entry name" value="murA"/>
    <property type="match status" value="1"/>
</dbReference>
<dbReference type="GO" id="GO:0005737">
    <property type="term" value="C:cytoplasm"/>
    <property type="evidence" value="ECO:0007669"/>
    <property type="project" value="UniProtKB-SubCell"/>
</dbReference>
<evidence type="ECO:0000256" key="2">
    <source>
        <dbReference type="ARBA" id="ARBA00004752"/>
    </source>
</evidence>
<evidence type="ECO:0000256" key="12">
    <source>
        <dbReference type="HAMAP-Rule" id="MF_00111"/>
    </source>
</evidence>
<proteinExistence type="inferred from homology"/>
<evidence type="ECO:0000256" key="8">
    <source>
        <dbReference type="ARBA" id="ARBA00023306"/>
    </source>
</evidence>
<feature type="binding site" evidence="12">
    <location>
        <position position="327"/>
    </location>
    <ligand>
        <name>UDP-N-acetyl-alpha-D-glucosamine</name>
        <dbReference type="ChEBI" id="CHEBI:57705"/>
    </ligand>
</feature>
<feature type="binding site" evidence="12">
    <location>
        <position position="305"/>
    </location>
    <ligand>
        <name>UDP-N-acetyl-alpha-D-glucosamine</name>
        <dbReference type="ChEBI" id="CHEBI:57705"/>
    </ligand>
</feature>